<keyword evidence="2" id="KW-1185">Reference proteome</keyword>
<evidence type="ECO:0000313" key="2">
    <source>
        <dbReference type="Proteomes" id="UP000054721"/>
    </source>
</evidence>
<dbReference type="EMBL" id="JYDW01000129">
    <property type="protein sequence ID" value="KRZ54795.1"/>
    <property type="molecule type" value="Genomic_DNA"/>
</dbReference>
<comment type="caution">
    <text evidence="1">The sequence shown here is derived from an EMBL/GenBank/DDBJ whole genome shotgun (WGS) entry which is preliminary data.</text>
</comment>
<proteinExistence type="predicted"/>
<dbReference type="Proteomes" id="UP000054721">
    <property type="component" value="Unassembled WGS sequence"/>
</dbReference>
<reference evidence="1 2" key="1">
    <citation type="submission" date="2015-05" db="EMBL/GenBank/DDBJ databases">
        <title>Evolution of Trichinella species and genotypes.</title>
        <authorList>
            <person name="Korhonen P.K."/>
            <person name="Edoardo P."/>
            <person name="Giuseppe L.R."/>
            <person name="Gasser R.B."/>
        </authorList>
    </citation>
    <scope>NUCLEOTIDE SEQUENCE [LARGE SCALE GENOMIC DNA]</scope>
    <source>
        <strain evidence="1">ISS10</strain>
    </source>
</reference>
<sequence>MQLNFGYFNKVHLKLENFRQPKIKICLFTSYNFCKRKSSCSWLFLNGKQRKEMANIVELHYFDDKNKIESYWEHLEPIKESQ</sequence>
<protein>
    <submittedName>
        <fullName evidence="1">Uncharacterized protein</fullName>
    </submittedName>
</protein>
<name>A0A0V1L5H7_9BILA</name>
<organism evidence="1 2">
    <name type="scientific">Trichinella nativa</name>
    <dbReference type="NCBI Taxonomy" id="6335"/>
    <lineage>
        <taxon>Eukaryota</taxon>
        <taxon>Metazoa</taxon>
        <taxon>Ecdysozoa</taxon>
        <taxon>Nematoda</taxon>
        <taxon>Enoplea</taxon>
        <taxon>Dorylaimia</taxon>
        <taxon>Trichinellida</taxon>
        <taxon>Trichinellidae</taxon>
        <taxon>Trichinella</taxon>
    </lineage>
</organism>
<accession>A0A0V1L5H7</accession>
<dbReference type="AlphaFoldDB" id="A0A0V1L5H7"/>
<evidence type="ECO:0000313" key="1">
    <source>
        <dbReference type="EMBL" id="KRZ54795.1"/>
    </source>
</evidence>
<gene>
    <name evidence="1" type="ORF">T02_340</name>
</gene>